<dbReference type="AlphaFoldDB" id="A0A7J7KU83"/>
<dbReference type="FunFam" id="3.30.200.20:FF:000178">
    <property type="entry name" value="serine/threonine-protein kinase PBS1-like"/>
    <property type="match status" value="1"/>
</dbReference>
<keyword evidence="3" id="KW-0812">Transmembrane</keyword>
<keyword evidence="6" id="KW-0067">ATP-binding</keyword>
<comment type="caution">
    <text evidence="10">The sequence shown here is derived from an EMBL/GenBank/DDBJ whole genome shotgun (WGS) entry which is preliminary data.</text>
</comment>
<evidence type="ECO:0000313" key="11">
    <source>
        <dbReference type="Proteomes" id="UP000541444"/>
    </source>
</evidence>
<organism evidence="10 11">
    <name type="scientific">Kingdonia uniflora</name>
    <dbReference type="NCBI Taxonomy" id="39325"/>
    <lineage>
        <taxon>Eukaryota</taxon>
        <taxon>Viridiplantae</taxon>
        <taxon>Streptophyta</taxon>
        <taxon>Embryophyta</taxon>
        <taxon>Tracheophyta</taxon>
        <taxon>Spermatophyta</taxon>
        <taxon>Magnoliopsida</taxon>
        <taxon>Ranunculales</taxon>
        <taxon>Circaeasteraceae</taxon>
        <taxon>Kingdonia</taxon>
    </lineage>
</organism>
<dbReference type="OrthoDB" id="4062651at2759"/>
<protein>
    <recommendedName>
        <fullName evidence="9">Serine-threonine/tyrosine-protein kinase catalytic domain-containing protein</fullName>
    </recommendedName>
</protein>
<evidence type="ECO:0000256" key="6">
    <source>
        <dbReference type="ARBA" id="ARBA00022840"/>
    </source>
</evidence>
<dbReference type="Proteomes" id="UP000541444">
    <property type="component" value="Unassembled WGS sequence"/>
</dbReference>
<evidence type="ECO:0000256" key="2">
    <source>
        <dbReference type="ARBA" id="ARBA00022679"/>
    </source>
</evidence>
<evidence type="ECO:0000256" key="5">
    <source>
        <dbReference type="ARBA" id="ARBA00022741"/>
    </source>
</evidence>
<dbReference type="EMBL" id="JACGCM010002894">
    <property type="protein sequence ID" value="KAF6133916.1"/>
    <property type="molecule type" value="Genomic_DNA"/>
</dbReference>
<gene>
    <name evidence="10" type="ORF">GIB67_040680</name>
</gene>
<dbReference type="Pfam" id="PF07714">
    <property type="entry name" value="PK_Tyr_Ser-Thr"/>
    <property type="match status" value="1"/>
</dbReference>
<name>A0A7J7KU83_9MAGN</name>
<sequence length="105" mass="11708">FSYVELNAATNDFSNIVGHGGVSIVYKEVLPDHRVVAVKRLKVVGGGKMEFWAEVTIISHMHHLNLVRMCELCAKKSQRMLVYVAHPWGTWILSTGMGENGTDHS</sequence>
<keyword evidence="2" id="KW-0808">Transferase</keyword>
<dbReference type="GO" id="GO:0016020">
    <property type="term" value="C:membrane"/>
    <property type="evidence" value="ECO:0007669"/>
    <property type="project" value="UniProtKB-SubCell"/>
</dbReference>
<keyword evidence="4" id="KW-0732">Signal</keyword>
<dbReference type="GO" id="GO:0005524">
    <property type="term" value="F:ATP binding"/>
    <property type="evidence" value="ECO:0007669"/>
    <property type="project" value="UniProtKB-KW"/>
</dbReference>
<comment type="subcellular location">
    <subcellularLocation>
        <location evidence="1">Membrane</location>
        <topology evidence="1">Single-pass membrane protein</topology>
    </subcellularLocation>
</comment>
<evidence type="ECO:0000313" key="10">
    <source>
        <dbReference type="EMBL" id="KAF6133916.1"/>
    </source>
</evidence>
<reference evidence="10 11" key="1">
    <citation type="journal article" date="2020" name="IScience">
        <title>Genome Sequencing of the Endangered Kingdonia uniflora (Circaeasteraceae, Ranunculales) Reveals Potential Mechanisms of Evolutionary Specialization.</title>
        <authorList>
            <person name="Sun Y."/>
            <person name="Deng T."/>
            <person name="Zhang A."/>
            <person name="Moore M.J."/>
            <person name="Landis J.B."/>
            <person name="Lin N."/>
            <person name="Zhang H."/>
            <person name="Zhang X."/>
            <person name="Huang J."/>
            <person name="Zhang X."/>
            <person name="Sun H."/>
            <person name="Wang H."/>
        </authorList>
    </citation>
    <scope>NUCLEOTIDE SEQUENCE [LARGE SCALE GENOMIC DNA]</scope>
    <source>
        <strain evidence="10">TB1705</strain>
        <tissue evidence="10">Leaf</tissue>
    </source>
</reference>
<dbReference type="GO" id="GO:0004672">
    <property type="term" value="F:protein kinase activity"/>
    <property type="evidence" value="ECO:0007669"/>
    <property type="project" value="InterPro"/>
</dbReference>
<proteinExistence type="predicted"/>
<keyword evidence="11" id="KW-1185">Reference proteome</keyword>
<dbReference type="SUPFAM" id="SSF56112">
    <property type="entry name" value="Protein kinase-like (PK-like)"/>
    <property type="match status" value="1"/>
</dbReference>
<dbReference type="PANTHER" id="PTHR47974:SF6">
    <property type="entry name" value="NON-SPECIFIC SERINE_THREONINE PROTEIN KINASE"/>
    <property type="match status" value="1"/>
</dbReference>
<feature type="non-terminal residue" evidence="10">
    <location>
        <position position="1"/>
    </location>
</feature>
<dbReference type="Gene3D" id="3.30.200.20">
    <property type="entry name" value="Phosphorylase Kinase, domain 1"/>
    <property type="match status" value="1"/>
</dbReference>
<dbReference type="InterPro" id="IPR011009">
    <property type="entry name" value="Kinase-like_dom_sf"/>
</dbReference>
<feature type="domain" description="Serine-threonine/tyrosine-protein kinase catalytic" evidence="9">
    <location>
        <begin position="14"/>
        <end position="87"/>
    </location>
</feature>
<evidence type="ECO:0000256" key="3">
    <source>
        <dbReference type="ARBA" id="ARBA00022692"/>
    </source>
</evidence>
<evidence type="ECO:0000256" key="1">
    <source>
        <dbReference type="ARBA" id="ARBA00004167"/>
    </source>
</evidence>
<accession>A0A7J7KU83</accession>
<dbReference type="PANTHER" id="PTHR47974">
    <property type="entry name" value="OS07G0415500 PROTEIN"/>
    <property type="match status" value="1"/>
</dbReference>
<keyword evidence="8" id="KW-0472">Membrane</keyword>
<dbReference type="InterPro" id="IPR001245">
    <property type="entry name" value="Ser-Thr/Tyr_kinase_cat_dom"/>
</dbReference>
<evidence type="ECO:0000256" key="8">
    <source>
        <dbReference type="ARBA" id="ARBA00023136"/>
    </source>
</evidence>
<keyword evidence="7" id="KW-1133">Transmembrane helix</keyword>
<evidence type="ECO:0000256" key="7">
    <source>
        <dbReference type="ARBA" id="ARBA00022989"/>
    </source>
</evidence>
<evidence type="ECO:0000256" key="4">
    <source>
        <dbReference type="ARBA" id="ARBA00022729"/>
    </source>
</evidence>
<evidence type="ECO:0000259" key="9">
    <source>
        <dbReference type="Pfam" id="PF07714"/>
    </source>
</evidence>
<keyword evidence="5" id="KW-0547">Nucleotide-binding</keyword>